<dbReference type="Pfam" id="PF00075">
    <property type="entry name" value="RNase_H"/>
    <property type="match status" value="1"/>
</dbReference>
<organism evidence="3 4">
    <name type="scientific">Cotesia congregata</name>
    <name type="common">Parasitoid wasp</name>
    <name type="synonym">Apanteles congregatus</name>
    <dbReference type="NCBI Taxonomy" id="51543"/>
    <lineage>
        <taxon>Eukaryota</taxon>
        <taxon>Metazoa</taxon>
        <taxon>Ecdysozoa</taxon>
        <taxon>Arthropoda</taxon>
        <taxon>Hexapoda</taxon>
        <taxon>Insecta</taxon>
        <taxon>Pterygota</taxon>
        <taxon>Neoptera</taxon>
        <taxon>Endopterygota</taxon>
        <taxon>Hymenoptera</taxon>
        <taxon>Apocrita</taxon>
        <taxon>Ichneumonoidea</taxon>
        <taxon>Braconidae</taxon>
        <taxon>Microgastrinae</taxon>
        <taxon>Cotesia</taxon>
    </lineage>
</organism>
<dbReference type="Gene3D" id="3.30.420.10">
    <property type="entry name" value="Ribonuclease H-like superfamily/Ribonuclease H"/>
    <property type="match status" value="1"/>
</dbReference>
<gene>
    <name evidence="3" type="ORF">HICCMSTLAB_LOCUS11407</name>
</gene>
<feature type="domain" description="RNase H type-1" evidence="2">
    <location>
        <begin position="608"/>
        <end position="742"/>
    </location>
</feature>
<evidence type="ECO:0000256" key="1">
    <source>
        <dbReference type="SAM" id="MobiDB-lite"/>
    </source>
</evidence>
<protein>
    <recommendedName>
        <fullName evidence="2">RNase H type-1 domain-containing protein</fullName>
    </recommendedName>
</protein>
<dbReference type="PROSITE" id="PS50879">
    <property type="entry name" value="RNASE_H_1"/>
    <property type="match status" value="1"/>
</dbReference>
<sequence>MDARNKDCRQAHSLSIVQWNARSIKPKLNELVHNSRNVDIFLISETWLKKKDIIYAKGFDVVRSDRARGNEGGVMIMVRSTLRYSVVRDLFDCNGAESTVDLTFVDYNSALLFEWKIGSDYWGSDHIPIFIRCDGRVQSGCERRKSNRLYNSAVDWSIYKSCISEKIPDLVELMSSENDIQTKYSSFTATLASSIQQACPSATRKLDGKPHQSKSKSKAPPSAWWNGECDRLVRLRKAALLKFKANRSCDNFIAYKKAQAEALVGLRRIKKESFKNFCASLSKNTNPKFLWNTIKGFQNRWNYRENANEYDKNKISAVKVMIEELCPPWVPNHRPCLNYDTADPFLDLAFIRDELQFALSELKLKNNRRTEPLRWNIVVKGSPISNSEVVRFLGMDLQAHLSWKHHIENVDKKCRNALKTINCLRRTWWGADPMLLIRVYRALIHSRLEYGGLVLFNLTKTEKAKLDRIQFRSLRAALGYSSSTPCNVILAEAKEPPLNIRFRYLTFNFLARASSREDHRILQILQEIMNLEDNPTIINRDGPVNLVECFRAIELHRHLIRSSSSPLCYSVGFEAIWYHPQVSFAEGEEISSSMRCQELFCDIFEEYLGGWTCIFTDGSKTENAPFGGFAVVLPLESIEIEFRAPKHASIFTLEALAIYESLKLIEESPFRCFAIFSDSKSVLQALVSDKALGKKSYLILVIKELSRKLSLRGKRIKLFWIPAHCDISGNEAADRVDKKAIYSGKDTNLHLPASDFKKMGKDLMWSEFHKWFMFTNTDKGNYYRNFYYTNNSKPWFSKFKLNRRSVVSINRLRSGHHSLNSCLAKYKIVQSPACACGAPEETPNHILFQCPLYESQRAGFIKALSINIGQGPYNVESLLSSLSQGIINCLSTFLSSIKKFI</sequence>
<keyword evidence="4" id="KW-1185">Reference proteome</keyword>
<dbReference type="SUPFAM" id="SSF56219">
    <property type="entry name" value="DNase I-like"/>
    <property type="match status" value="1"/>
</dbReference>
<dbReference type="AlphaFoldDB" id="A0A8J2MS19"/>
<dbReference type="SUPFAM" id="SSF53098">
    <property type="entry name" value="Ribonuclease H-like"/>
    <property type="match status" value="1"/>
</dbReference>
<dbReference type="GO" id="GO:0004523">
    <property type="term" value="F:RNA-DNA hybrid ribonuclease activity"/>
    <property type="evidence" value="ECO:0007669"/>
    <property type="project" value="InterPro"/>
</dbReference>
<evidence type="ECO:0000313" key="3">
    <source>
        <dbReference type="EMBL" id="CAG5103233.1"/>
    </source>
</evidence>
<feature type="region of interest" description="Disordered" evidence="1">
    <location>
        <begin position="203"/>
        <end position="223"/>
    </location>
</feature>
<reference evidence="3" key="1">
    <citation type="submission" date="2021-04" db="EMBL/GenBank/DDBJ databases">
        <authorList>
            <person name="Chebbi M.A.C M."/>
        </authorList>
    </citation>
    <scope>NUCLEOTIDE SEQUENCE</scope>
</reference>
<evidence type="ECO:0000313" key="4">
    <source>
        <dbReference type="Proteomes" id="UP000786811"/>
    </source>
</evidence>
<evidence type="ECO:0000259" key="2">
    <source>
        <dbReference type="PROSITE" id="PS50879"/>
    </source>
</evidence>
<dbReference type="EMBL" id="CAJNRD030001123">
    <property type="protein sequence ID" value="CAG5103233.1"/>
    <property type="molecule type" value="Genomic_DNA"/>
</dbReference>
<dbReference type="Gene3D" id="3.60.10.10">
    <property type="entry name" value="Endonuclease/exonuclease/phosphatase"/>
    <property type="match status" value="1"/>
</dbReference>
<accession>A0A8J2MS19</accession>
<name>A0A8J2MS19_COTCN</name>
<comment type="caution">
    <text evidence="3">The sequence shown here is derived from an EMBL/GenBank/DDBJ whole genome shotgun (WGS) entry which is preliminary data.</text>
</comment>
<dbReference type="InterPro" id="IPR036691">
    <property type="entry name" value="Endo/exonu/phosph_ase_sf"/>
</dbReference>
<proteinExistence type="predicted"/>
<dbReference type="OrthoDB" id="7701509at2759"/>
<dbReference type="GO" id="GO:0003676">
    <property type="term" value="F:nucleic acid binding"/>
    <property type="evidence" value="ECO:0007669"/>
    <property type="project" value="InterPro"/>
</dbReference>
<dbReference type="InterPro" id="IPR002156">
    <property type="entry name" value="RNaseH_domain"/>
</dbReference>
<dbReference type="CDD" id="cd09276">
    <property type="entry name" value="Rnase_HI_RT_non_LTR"/>
    <property type="match status" value="1"/>
</dbReference>
<dbReference type="InterPro" id="IPR012337">
    <property type="entry name" value="RNaseH-like_sf"/>
</dbReference>
<dbReference type="InterPro" id="IPR036397">
    <property type="entry name" value="RNaseH_sf"/>
</dbReference>
<dbReference type="Proteomes" id="UP000786811">
    <property type="component" value="Unassembled WGS sequence"/>
</dbReference>